<keyword evidence="10" id="KW-1185">Reference proteome</keyword>
<dbReference type="InterPro" id="IPR017946">
    <property type="entry name" value="PLC-like_Pdiesterase_TIM-brl"/>
</dbReference>
<dbReference type="PROSITE" id="PS50007">
    <property type="entry name" value="PIPLC_X_DOMAIN"/>
    <property type="match status" value="1"/>
</dbReference>
<keyword evidence="4 5" id="KW-0443">Lipid metabolism</keyword>
<dbReference type="GO" id="GO:0048015">
    <property type="term" value="P:phosphatidylinositol-mediated signaling"/>
    <property type="evidence" value="ECO:0007669"/>
    <property type="project" value="TreeGrafter"/>
</dbReference>
<feature type="transmembrane region" description="Helical" evidence="6">
    <location>
        <begin position="457"/>
        <end position="479"/>
    </location>
</feature>
<name>A0AAE8MAW7_9HYPO</name>
<feature type="domain" description="PI-PLC Y-box" evidence="8">
    <location>
        <begin position="860"/>
        <end position="941"/>
    </location>
</feature>
<feature type="chain" id="PRO_5042215571" description="Phosphoinositide phospholipase C" evidence="7">
    <location>
        <begin position="19"/>
        <end position="1064"/>
    </location>
</feature>
<evidence type="ECO:0000256" key="7">
    <source>
        <dbReference type="SAM" id="SignalP"/>
    </source>
</evidence>
<keyword evidence="2 5" id="KW-0378">Hydrolase</keyword>
<keyword evidence="6" id="KW-1133">Transmembrane helix</keyword>
<dbReference type="PRINTS" id="PR00390">
    <property type="entry name" value="PHPHLIPASEC"/>
</dbReference>
<dbReference type="PANTHER" id="PTHR10336:SF36">
    <property type="entry name" value="1-PHOSPHATIDYLINOSITOL 4,5-BISPHOSPHATE PHOSPHODIESTERASE BETA-4"/>
    <property type="match status" value="1"/>
</dbReference>
<organism evidence="9 10">
    <name type="scientific">Fusarium torulosum</name>
    <dbReference type="NCBI Taxonomy" id="33205"/>
    <lineage>
        <taxon>Eukaryota</taxon>
        <taxon>Fungi</taxon>
        <taxon>Dikarya</taxon>
        <taxon>Ascomycota</taxon>
        <taxon>Pezizomycotina</taxon>
        <taxon>Sordariomycetes</taxon>
        <taxon>Hypocreomycetidae</taxon>
        <taxon>Hypocreales</taxon>
        <taxon>Nectriaceae</taxon>
        <taxon>Fusarium</taxon>
    </lineage>
</organism>
<evidence type="ECO:0000256" key="5">
    <source>
        <dbReference type="RuleBase" id="RU361133"/>
    </source>
</evidence>
<proteinExistence type="predicted"/>
<gene>
    <name evidence="9" type="ORF">FTOL_07336</name>
</gene>
<feature type="transmembrane region" description="Helical" evidence="6">
    <location>
        <begin position="407"/>
        <end position="429"/>
    </location>
</feature>
<evidence type="ECO:0000313" key="10">
    <source>
        <dbReference type="Proteomes" id="UP001187734"/>
    </source>
</evidence>
<protein>
    <recommendedName>
        <fullName evidence="1 5">Phosphoinositide phospholipase C</fullName>
        <ecNumber evidence="1 5">3.1.4.11</ecNumber>
    </recommendedName>
</protein>
<feature type="transmembrane region" description="Helical" evidence="6">
    <location>
        <begin position="491"/>
        <end position="513"/>
    </location>
</feature>
<evidence type="ECO:0000256" key="2">
    <source>
        <dbReference type="ARBA" id="ARBA00022801"/>
    </source>
</evidence>
<dbReference type="Gene3D" id="2.60.40.150">
    <property type="entry name" value="C2 domain"/>
    <property type="match status" value="1"/>
</dbReference>
<evidence type="ECO:0000259" key="8">
    <source>
        <dbReference type="PROSITE" id="PS50008"/>
    </source>
</evidence>
<dbReference type="EC" id="3.1.4.11" evidence="1 5"/>
<reference evidence="9" key="1">
    <citation type="submission" date="2018-03" db="EMBL/GenBank/DDBJ databases">
        <authorList>
            <person name="Guldener U."/>
        </authorList>
    </citation>
    <scope>NUCLEOTIDE SEQUENCE</scope>
</reference>
<dbReference type="PANTHER" id="PTHR10336">
    <property type="entry name" value="PHOSPHOINOSITIDE-SPECIFIC PHOSPHOLIPASE C FAMILY PROTEIN"/>
    <property type="match status" value="1"/>
</dbReference>
<dbReference type="PROSITE" id="PS51257">
    <property type="entry name" value="PROKAR_LIPOPROTEIN"/>
    <property type="match status" value="1"/>
</dbReference>
<dbReference type="InterPro" id="IPR001192">
    <property type="entry name" value="PI-PLC_fam"/>
</dbReference>
<dbReference type="GO" id="GO:0016042">
    <property type="term" value="P:lipid catabolic process"/>
    <property type="evidence" value="ECO:0007669"/>
    <property type="project" value="UniProtKB-KW"/>
</dbReference>
<dbReference type="InterPro" id="IPR001711">
    <property type="entry name" value="PLipase_C_Pinositol-sp_Y"/>
</dbReference>
<feature type="signal peptide" evidence="7">
    <location>
        <begin position="1"/>
        <end position="18"/>
    </location>
</feature>
<keyword evidence="7" id="KW-0732">Signal</keyword>
<keyword evidence="6" id="KW-0812">Transmembrane</keyword>
<feature type="transmembrane region" description="Helical" evidence="6">
    <location>
        <begin position="286"/>
        <end position="307"/>
    </location>
</feature>
<dbReference type="SMART" id="SM00148">
    <property type="entry name" value="PLCXc"/>
    <property type="match status" value="1"/>
</dbReference>
<dbReference type="AlphaFoldDB" id="A0AAE8MAW7"/>
<dbReference type="Pfam" id="PF00387">
    <property type="entry name" value="PI-PLC-Y"/>
    <property type="match status" value="1"/>
</dbReference>
<evidence type="ECO:0000313" key="9">
    <source>
        <dbReference type="EMBL" id="SPJ78945.1"/>
    </source>
</evidence>
<feature type="transmembrane region" description="Helical" evidence="6">
    <location>
        <begin position="198"/>
        <end position="215"/>
    </location>
</feature>
<dbReference type="SMART" id="SM00149">
    <property type="entry name" value="PLCYc"/>
    <property type="match status" value="1"/>
</dbReference>
<evidence type="ECO:0000256" key="6">
    <source>
        <dbReference type="SAM" id="Phobius"/>
    </source>
</evidence>
<dbReference type="Gene3D" id="3.20.20.190">
    <property type="entry name" value="Phosphatidylinositol (PI) phosphodiesterase"/>
    <property type="match status" value="1"/>
</dbReference>
<keyword evidence="6" id="KW-0472">Membrane</keyword>
<evidence type="ECO:0000256" key="4">
    <source>
        <dbReference type="ARBA" id="ARBA00023098"/>
    </source>
</evidence>
<comment type="catalytic activity">
    <reaction evidence="5">
        <text>a 1,2-diacyl-sn-glycero-3-phospho-(1D-myo-inositol-4,5-bisphosphate) + H2O = 1D-myo-inositol 1,4,5-trisphosphate + a 1,2-diacyl-sn-glycerol + H(+)</text>
        <dbReference type="Rhea" id="RHEA:33179"/>
        <dbReference type="ChEBI" id="CHEBI:15377"/>
        <dbReference type="ChEBI" id="CHEBI:15378"/>
        <dbReference type="ChEBI" id="CHEBI:17815"/>
        <dbReference type="ChEBI" id="CHEBI:58456"/>
        <dbReference type="ChEBI" id="CHEBI:203600"/>
        <dbReference type="EC" id="3.1.4.11"/>
    </reaction>
</comment>
<dbReference type="InterPro" id="IPR000909">
    <property type="entry name" value="PLipase_C_PInositol-sp_X_dom"/>
</dbReference>
<dbReference type="PROSITE" id="PS50008">
    <property type="entry name" value="PIPLC_Y_DOMAIN"/>
    <property type="match status" value="1"/>
</dbReference>
<dbReference type="GO" id="GO:0051209">
    <property type="term" value="P:release of sequestered calcium ion into cytosol"/>
    <property type="evidence" value="ECO:0007669"/>
    <property type="project" value="TreeGrafter"/>
</dbReference>
<dbReference type="InterPro" id="IPR035892">
    <property type="entry name" value="C2_domain_sf"/>
</dbReference>
<dbReference type="GO" id="GO:0004435">
    <property type="term" value="F:phosphatidylinositol-4,5-bisphosphate phospholipase C activity"/>
    <property type="evidence" value="ECO:0007669"/>
    <property type="project" value="UniProtKB-EC"/>
</dbReference>
<evidence type="ECO:0000256" key="1">
    <source>
        <dbReference type="ARBA" id="ARBA00012368"/>
    </source>
</evidence>
<feature type="transmembrane region" description="Helical" evidence="6">
    <location>
        <begin position="157"/>
        <end position="178"/>
    </location>
</feature>
<dbReference type="Pfam" id="PF00388">
    <property type="entry name" value="PI-PLC-X"/>
    <property type="match status" value="1"/>
</dbReference>
<evidence type="ECO:0000256" key="3">
    <source>
        <dbReference type="ARBA" id="ARBA00022963"/>
    </source>
</evidence>
<dbReference type="Proteomes" id="UP001187734">
    <property type="component" value="Unassembled WGS sequence"/>
</dbReference>
<dbReference type="EMBL" id="ONZP01000246">
    <property type="protein sequence ID" value="SPJ78945.1"/>
    <property type="molecule type" value="Genomic_DNA"/>
</dbReference>
<accession>A0AAE8MAW7</accession>
<keyword evidence="3 5" id="KW-0442">Lipid degradation</keyword>
<feature type="transmembrane region" description="Helical" evidence="6">
    <location>
        <begin position="355"/>
        <end position="378"/>
    </location>
</feature>
<comment type="caution">
    <text evidence="9">The sequence shown here is derived from an EMBL/GenBank/DDBJ whole genome shotgun (WGS) entry which is preliminary data.</text>
</comment>
<sequence>MKLSRVTPCMLLAAGCQAAYVQFLDCSDRANASSLIPESFRAAVVPGRDAFNWQFDVIVAQIGRNACEIDSADILPRFTVVDYGHDSEQVSGRIVNTSCYATERLGSRAKFTIASTFNRSALLDTFRTTLELISKDHTTLSCVTAVLTPAAPKTIRLLSLGLPITTFILACIAACWPVPKSVKSTVSKSTRVARPIDLLAYIQFIFFSGAFSLQYPGFFQPLVGLCSWSTLMLPAGVVEATSPYARAGVQDGIYEHNGTITGAPGLELLTQMTGSPVKRQSWMNTLVLSLLVFFFLYVAAYISYRLSHTSKESQFRSAKLGSQLKNQYWAVVRLFLSCFMLPLSAWATYQFHEGYVFGYQTSIMAMLVLILLLASFWWSWSQDSEMGSLIIQSQSRSDEYQKDGNQYYALVLFSLMLLRGSVIGGLQTYTSVQIGILLGCEVIQLASMSCWTGFSCFISPAGTLCVSRLALFSLNIGFLPGVANHSGRMRVAYIILCGHLVILVCIFLLPTAFDLIKLVHRSCHIEAADVDKEGSIPTGQSFRLFGLSLAQHQKTVRSLPLDTDAAFKQSPHIQPDPKKLLLEMIVKRETGIFSQESVDTIAPEVLSGFLKDVQGEIDVIDFCKDLTVFTNSSSTLVDAKEPSFNIKPITETSFNDLATHLLSEENLGFRSKPLHHDLDHPINEYFISSSHNTYLLGRQVATRSKLEGYVTTLSQGCRSVEVDCWDGRDGQPVVKHGYSLTKSISFRSVITTIKEHAFAASDLPLWLSLEVHCSPPQRDIMARVMLEIFGSSLVTERLPGASQALPSPNQLRGRILLKVKFPPTVDIQDTNRDLLQDLAVYGAGKRLPRDGAFDTNRNFIYSVSETNLKKHTTNKQPLGLTDTNHMIRVYPDPNRVDSSNFNPLKCWGHGLQMVALNYQTDDFHMSLNQALFHGSSGYVLKSQSEPKQICMQVDVLMVRGSSNLDPIYVEIELLAPDALSPRVRTTTMPAQGTDIVFDQNLTVAIETKHPSLMFLQWSTKTVSGVQLSSSLAKVDNLKKGYRLLPLRGKSRSDTRDGELFCKIN</sequence>
<feature type="transmembrane region" description="Helical" evidence="6">
    <location>
        <begin position="328"/>
        <end position="349"/>
    </location>
</feature>
<dbReference type="CDD" id="cd08598">
    <property type="entry name" value="PI-PLC1c_yeast"/>
    <property type="match status" value="1"/>
</dbReference>
<dbReference type="SUPFAM" id="SSF51695">
    <property type="entry name" value="PLC-like phosphodiesterases"/>
    <property type="match status" value="1"/>
</dbReference>